<organism evidence="9 11">
    <name type="scientific">Roseovarius indicus</name>
    <dbReference type="NCBI Taxonomy" id="540747"/>
    <lineage>
        <taxon>Bacteria</taxon>
        <taxon>Pseudomonadati</taxon>
        <taxon>Pseudomonadota</taxon>
        <taxon>Alphaproteobacteria</taxon>
        <taxon>Rhodobacterales</taxon>
        <taxon>Roseobacteraceae</taxon>
        <taxon>Roseovarius</taxon>
    </lineage>
</organism>
<dbReference type="PATRIC" id="fig|540747.5.peg.5111"/>
<feature type="transmembrane region" description="Helical" evidence="8">
    <location>
        <begin position="320"/>
        <end position="340"/>
    </location>
</feature>
<evidence type="ECO:0000256" key="8">
    <source>
        <dbReference type="SAM" id="Phobius"/>
    </source>
</evidence>
<keyword evidence="2" id="KW-0813">Transport</keyword>
<gene>
    <name evidence="10" type="primary">trkG</name>
    <name evidence="10" type="ORF">RIdsm_02930</name>
    <name evidence="9" type="ORF">XM52_10925</name>
</gene>
<dbReference type="Pfam" id="PF02386">
    <property type="entry name" value="TrkH"/>
    <property type="match status" value="1"/>
</dbReference>
<dbReference type="Proteomes" id="UP000051401">
    <property type="component" value="Unassembled WGS sequence"/>
</dbReference>
<dbReference type="EMBL" id="LAXI01000005">
    <property type="protein sequence ID" value="KRS18052.1"/>
    <property type="molecule type" value="Genomic_DNA"/>
</dbReference>
<evidence type="ECO:0000256" key="7">
    <source>
        <dbReference type="ARBA" id="ARBA00023136"/>
    </source>
</evidence>
<evidence type="ECO:0000313" key="11">
    <source>
        <dbReference type="Proteomes" id="UP000051401"/>
    </source>
</evidence>
<dbReference type="InterPro" id="IPR003445">
    <property type="entry name" value="Cat_transpt"/>
</dbReference>
<evidence type="ECO:0000256" key="2">
    <source>
        <dbReference type="ARBA" id="ARBA00022448"/>
    </source>
</evidence>
<evidence type="ECO:0000313" key="9">
    <source>
        <dbReference type="EMBL" id="KRS18052.1"/>
    </source>
</evidence>
<dbReference type="GO" id="GO:0008324">
    <property type="term" value="F:monoatomic cation transmembrane transporter activity"/>
    <property type="evidence" value="ECO:0007669"/>
    <property type="project" value="InterPro"/>
</dbReference>
<dbReference type="STRING" id="540747.SAMN04488031_101415"/>
<evidence type="ECO:0000256" key="5">
    <source>
        <dbReference type="ARBA" id="ARBA00022989"/>
    </source>
</evidence>
<feature type="transmembrane region" description="Helical" evidence="8">
    <location>
        <begin position="360"/>
        <end position="387"/>
    </location>
</feature>
<keyword evidence="5 8" id="KW-1133">Transmembrane helix</keyword>
<protein>
    <submittedName>
        <fullName evidence="9">Potassium transporter TrkH</fullName>
    </submittedName>
    <submittedName>
        <fullName evidence="10">Trk system potassium uptake protein TrkG</fullName>
    </submittedName>
</protein>
<evidence type="ECO:0000313" key="10">
    <source>
        <dbReference type="EMBL" id="QEW27120.1"/>
    </source>
</evidence>
<feature type="transmembrane region" description="Helical" evidence="8">
    <location>
        <begin position="191"/>
        <end position="215"/>
    </location>
</feature>
<dbReference type="OrthoDB" id="7818483at2"/>
<reference evidence="9 11" key="1">
    <citation type="submission" date="2015-04" db="EMBL/GenBank/DDBJ databases">
        <title>The draft genome sequence of Roseovarius indicus B108T.</title>
        <authorList>
            <person name="Li G."/>
            <person name="Lai Q."/>
            <person name="Shao Z."/>
            <person name="Yan P."/>
        </authorList>
    </citation>
    <scope>NUCLEOTIDE SEQUENCE [LARGE SCALE GENOMIC DNA]</scope>
    <source>
        <strain evidence="9 11">B108</strain>
    </source>
</reference>
<evidence type="ECO:0000313" key="12">
    <source>
        <dbReference type="Proteomes" id="UP000325785"/>
    </source>
</evidence>
<evidence type="ECO:0000256" key="3">
    <source>
        <dbReference type="ARBA" id="ARBA00022475"/>
    </source>
</evidence>
<feature type="transmembrane region" description="Helical" evidence="8">
    <location>
        <begin position="288"/>
        <end position="308"/>
    </location>
</feature>
<proteinExistence type="predicted"/>
<keyword evidence="3" id="KW-1003">Cell membrane</keyword>
<dbReference type="EMBL" id="CP031598">
    <property type="protein sequence ID" value="QEW27120.1"/>
    <property type="molecule type" value="Genomic_DNA"/>
</dbReference>
<evidence type="ECO:0000256" key="1">
    <source>
        <dbReference type="ARBA" id="ARBA00004651"/>
    </source>
</evidence>
<dbReference type="PANTHER" id="PTHR32024:SF3">
    <property type="entry name" value="TRK SYSTEM POTASSIUM UPTAKE PROTEIN"/>
    <property type="match status" value="1"/>
</dbReference>
<dbReference type="Proteomes" id="UP000325785">
    <property type="component" value="Chromosome"/>
</dbReference>
<sequence length="510" mass="54716">MAMTPGERILSLPLVLLLTGIFSIAMFVPALHALVQQDHTIARSFFYSGLLGLALVMVVGLAMSGQVRRDASDLQNLLSLFLTYTLLPFFLALPFYEGVQTTSFLNAYVEMVSSLTTTGATLFSEPGRLTGSLHLWRGMVGWLGGLLVWISAAAVLAPLHLGGFEVTARAEPGQDAQRLDRFRRASSARRIAQFTAHLFPVYTGLTAAIWMLLLIAGDRPLVAIMHAMSTMATSGITPLVGVPEAQSGVAGEGIIFLFMLFGLSRLTFSSDTTTTSETGLWGDPEFRIGIALVLGVPVLLFLRHWVAAFDVDEIENFREAVSALWGGMFTVLSFLSTTGFESVAWEQARGWSGLGTPGLILMGLSVVGGGVATTAGGVKLLRVYALYLSGRREMEKLVHPSSISGAGQASRRIRREGAFIAWIFFMLFAVSLALITVIFAGLGIDFESATVLAIASLSTTGPLTQIAGEVPISLMELSAAAKFVFCGAMALGRLETLAIIALFNPSLWRY</sequence>
<keyword evidence="7 8" id="KW-0472">Membrane</keyword>
<evidence type="ECO:0000256" key="4">
    <source>
        <dbReference type="ARBA" id="ARBA00022692"/>
    </source>
</evidence>
<keyword evidence="6" id="KW-0406">Ion transport</keyword>
<name>A0A0T5PAM9_9RHOB</name>
<feature type="transmembrane region" description="Helical" evidence="8">
    <location>
        <begin position="45"/>
        <end position="65"/>
    </location>
</feature>
<feature type="transmembrane region" description="Helical" evidence="8">
    <location>
        <begin position="419"/>
        <end position="442"/>
    </location>
</feature>
<dbReference type="RefSeq" id="WP_057816151.1">
    <property type="nucleotide sequence ID" value="NZ_CP031598.1"/>
</dbReference>
<feature type="transmembrane region" description="Helical" evidence="8">
    <location>
        <begin position="221"/>
        <end position="242"/>
    </location>
</feature>
<reference evidence="10 12" key="2">
    <citation type="submission" date="2018-08" db="EMBL/GenBank/DDBJ databases">
        <title>Genetic Globetrotter - A new plasmid hitch-hiking vast phylogenetic and geographic distances.</title>
        <authorList>
            <person name="Vollmers J."/>
            <person name="Petersen J."/>
        </authorList>
    </citation>
    <scope>NUCLEOTIDE SEQUENCE [LARGE SCALE GENOMIC DNA]</scope>
    <source>
        <strain evidence="10 12">DSM 26383</strain>
    </source>
</reference>
<feature type="transmembrane region" description="Helical" evidence="8">
    <location>
        <begin position="77"/>
        <end position="96"/>
    </location>
</feature>
<accession>A0A0T5PAM9</accession>
<dbReference type="PANTHER" id="PTHR32024">
    <property type="entry name" value="TRK SYSTEM POTASSIUM UPTAKE PROTEIN TRKG-RELATED"/>
    <property type="match status" value="1"/>
</dbReference>
<dbReference type="AlphaFoldDB" id="A0A0T5PAM9"/>
<keyword evidence="11" id="KW-1185">Reference proteome</keyword>
<dbReference type="GO" id="GO:0005886">
    <property type="term" value="C:plasma membrane"/>
    <property type="evidence" value="ECO:0007669"/>
    <property type="project" value="UniProtKB-SubCell"/>
</dbReference>
<feature type="transmembrane region" description="Helical" evidence="8">
    <location>
        <begin position="139"/>
        <end position="159"/>
    </location>
</feature>
<feature type="transmembrane region" description="Helical" evidence="8">
    <location>
        <begin position="249"/>
        <end position="268"/>
    </location>
</feature>
<keyword evidence="4 8" id="KW-0812">Transmembrane</keyword>
<dbReference type="GO" id="GO:0030001">
    <property type="term" value="P:metal ion transport"/>
    <property type="evidence" value="ECO:0007669"/>
    <property type="project" value="UniProtKB-ARBA"/>
</dbReference>
<dbReference type="KEGG" id="rid:RIdsm_02930"/>
<comment type="subcellular location">
    <subcellularLocation>
        <location evidence="1">Cell membrane</location>
        <topology evidence="1">Multi-pass membrane protein</topology>
    </subcellularLocation>
</comment>
<evidence type="ECO:0000256" key="6">
    <source>
        <dbReference type="ARBA" id="ARBA00023065"/>
    </source>
</evidence>
<feature type="transmembrane region" description="Helical" evidence="8">
    <location>
        <begin position="12"/>
        <end position="33"/>
    </location>
</feature>